<feature type="transmembrane region" description="Helical" evidence="1">
    <location>
        <begin position="43"/>
        <end position="68"/>
    </location>
</feature>
<dbReference type="Proteomes" id="UP000050864">
    <property type="component" value="Unassembled WGS sequence"/>
</dbReference>
<evidence type="ECO:0008006" key="4">
    <source>
        <dbReference type="Google" id="ProtNLM"/>
    </source>
</evidence>
<dbReference type="RefSeq" id="WP_057634165.1">
    <property type="nucleotide sequence ID" value="NZ_LDJI01000021.1"/>
</dbReference>
<name>A0A0R0CED8_9GAMM</name>
<sequence length="118" mass="12315">MDNSTLLQSLLMTVGYRLPILIALGVALVMLMDTPRSRARSVAMSALVMLMLAALVGAGLNVLPLLLIAAGNFNGLSGLNTLLNISQVAVALTQAAGFILLAWALVQALRRPLPPGKP</sequence>
<keyword evidence="3" id="KW-1185">Reference proteome</keyword>
<evidence type="ECO:0000256" key="1">
    <source>
        <dbReference type="SAM" id="Phobius"/>
    </source>
</evidence>
<feature type="transmembrane region" description="Helical" evidence="1">
    <location>
        <begin position="6"/>
        <end position="31"/>
    </location>
</feature>
<organism evidence="2 3">
    <name type="scientific">Stenotrophomonas humi</name>
    <dbReference type="NCBI Taxonomy" id="405444"/>
    <lineage>
        <taxon>Bacteria</taxon>
        <taxon>Pseudomonadati</taxon>
        <taxon>Pseudomonadota</taxon>
        <taxon>Gammaproteobacteria</taxon>
        <taxon>Lysobacterales</taxon>
        <taxon>Lysobacteraceae</taxon>
        <taxon>Stenotrophomonas</taxon>
    </lineage>
</organism>
<gene>
    <name evidence="2" type="ORF">ABB26_11315</name>
</gene>
<dbReference type="STRING" id="405444.ABB26_11315"/>
<keyword evidence="1" id="KW-0812">Transmembrane</keyword>
<feature type="transmembrane region" description="Helical" evidence="1">
    <location>
        <begin position="88"/>
        <end position="109"/>
    </location>
</feature>
<dbReference type="OrthoDB" id="6054228at2"/>
<keyword evidence="1" id="KW-1133">Transmembrane helix</keyword>
<comment type="caution">
    <text evidence="2">The sequence shown here is derived from an EMBL/GenBank/DDBJ whole genome shotgun (WGS) entry which is preliminary data.</text>
</comment>
<evidence type="ECO:0000313" key="3">
    <source>
        <dbReference type="Proteomes" id="UP000050864"/>
    </source>
</evidence>
<dbReference type="PATRIC" id="fig|405444.3.peg.1350"/>
<evidence type="ECO:0000313" key="2">
    <source>
        <dbReference type="EMBL" id="KRG63512.1"/>
    </source>
</evidence>
<dbReference type="AlphaFoldDB" id="A0A0R0CED8"/>
<dbReference type="EMBL" id="LDJI01000021">
    <property type="protein sequence ID" value="KRG63512.1"/>
    <property type="molecule type" value="Genomic_DNA"/>
</dbReference>
<accession>A0A0R0CED8</accession>
<proteinExistence type="predicted"/>
<protein>
    <recommendedName>
        <fullName evidence="4">Transmembrane protein</fullName>
    </recommendedName>
</protein>
<keyword evidence="1" id="KW-0472">Membrane</keyword>
<reference evidence="2 3" key="1">
    <citation type="submission" date="2015-05" db="EMBL/GenBank/DDBJ databases">
        <title>Genome sequencing and analysis of members of genus Stenotrophomonas.</title>
        <authorList>
            <person name="Patil P.P."/>
            <person name="Midha S."/>
            <person name="Patil P.B."/>
        </authorList>
    </citation>
    <scope>NUCLEOTIDE SEQUENCE [LARGE SCALE GENOMIC DNA]</scope>
    <source>
        <strain evidence="2 3">DSM 18929</strain>
    </source>
</reference>